<dbReference type="Pfam" id="PF00147">
    <property type="entry name" value="Fibrinogen_C"/>
    <property type="match status" value="2"/>
</dbReference>
<dbReference type="InterPro" id="IPR036056">
    <property type="entry name" value="Fibrinogen-like_C"/>
</dbReference>
<dbReference type="Proteomes" id="UP001208570">
    <property type="component" value="Unassembled WGS sequence"/>
</dbReference>
<dbReference type="GO" id="GO:0005615">
    <property type="term" value="C:extracellular space"/>
    <property type="evidence" value="ECO:0007669"/>
    <property type="project" value="TreeGrafter"/>
</dbReference>
<dbReference type="PANTHER" id="PTHR19143">
    <property type="entry name" value="FIBRINOGEN/TENASCIN/ANGIOPOEITIN"/>
    <property type="match status" value="1"/>
</dbReference>
<sequence length="127" mass="14267">MPLTASQTDWWTGLINVHGCNDIWVTESGIYQLFMMSTGESKDIYCNMDIDSGGWTVIRKKRYIVLKGNDVIHDLTTDGRNYSLRVDLESYDGEAIFAIYSSFSVGPEFDNYRLHVGGYSSASTASK</sequence>
<dbReference type="Gene3D" id="3.90.215.10">
    <property type="entry name" value="Gamma Fibrinogen, chain A, domain 1"/>
    <property type="match status" value="2"/>
</dbReference>
<organism evidence="2 3">
    <name type="scientific">Paralvinella palmiformis</name>
    <dbReference type="NCBI Taxonomy" id="53620"/>
    <lineage>
        <taxon>Eukaryota</taxon>
        <taxon>Metazoa</taxon>
        <taxon>Spiralia</taxon>
        <taxon>Lophotrochozoa</taxon>
        <taxon>Annelida</taxon>
        <taxon>Polychaeta</taxon>
        <taxon>Sedentaria</taxon>
        <taxon>Canalipalpata</taxon>
        <taxon>Terebellida</taxon>
        <taxon>Terebelliformia</taxon>
        <taxon>Alvinellidae</taxon>
        <taxon>Paralvinella</taxon>
    </lineage>
</organism>
<dbReference type="PANTHER" id="PTHR19143:SF458">
    <property type="entry name" value="FIBRINOGEN C-TERMINAL DOMAIN-CONTAINING PROTEIN-RELATED"/>
    <property type="match status" value="1"/>
</dbReference>
<dbReference type="NCBIfam" id="NF040941">
    <property type="entry name" value="GGGWT_bact"/>
    <property type="match status" value="1"/>
</dbReference>
<feature type="domain" description="Fibrinogen C-terminal" evidence="1">
    <location>
        <begin position="15"/>
        <end position="127"/>
    </location>
</feature>
<dbReference type="SMART" id="SM00186">
    <property type="entry name" value="FBG"/>
    <property type="match status" value="1"/>
</dbReference>
<keyword evidence="3" id="KW-1185">Reference proteome</keyword>
<dbReference type="InterPro" id="IPR002181">
    <property type="entry name" value="Fibrinogen_a/b/g_C_dom"/>
</dbReference>
<reference evidence="2" key="1">
    <citation type="journal article" date="2023" name="Mol. Biol. Evol.">
        <title>Third-Generation Sequencing Reveals the Adaptive Role of the Epigenome in Three Deep-Sea Polychaetes.</title>
        <authorList>
            <person name="Perez M."/>
            <person name="Aroh O."/>
            <person name="Sun Y."/>
            <person name="Lan Y."/>
            <person name="Juniper S.K."/>
            <person name="Young C.R."/>
            <person name="Angers B."/>
            <person name="Qian P.Y."/>
        </authorList>
    </citation>
    <scope>NUCLEOTIDE SEQUENCE</scope>
    <source>
        <strain evidence="2">P08H-3</strain>
    </source>
</reference>
<dbReference type="SUPFAM" id="SSF56496">
    <property type="entry name" value="Fibrinogen C-terminal domain-like"/>
    <property type="match status" value="1"/>
</dbReference>
<evidence type="ECO:0000313" key="2">
    <source>
        <dbReference type="EMBL" id="KAK2141708.1"/>
    </source>
</evidence>
<dbReference type="InterPro" id="IPR014716">
    <property type="entry name" value="Fibrinogen_a/b/g_C_1"/>
</dbReference>
<dbReference type="InterPro" id="IPR050373">
    <property type="entry name" value="Fibrinogen_C-term_domain"/>
</dbReference>
<protein>
    <recommendedName>
        <fullName evidence="1">Fibrinogen C-terminal domain-containing protein</fullName>
    </recommendedName>
</protein>
<comment type="caution">
    <text evidence="2">The sequence shown here is derived from an EMBL/GenBank/DDBJ whole genome shotgun (WGS) entry which is preliminary data.</text>
</comment>
<evidence type="ECO:0000313" key="3">
    <source>
        <dbReference type="Proteomes" id="UP001208570"/>
    </source>
</evidence>
<proteinExistence type="predicted"/>
<dbReference type="AlphaFoldDB" id="A0AAD9IW81"/>
<gene>
    <name evidence="2" type="ORF">LSH36_1054g00009</name>
</gene>
<dbReference type="EMBL" id="JAODUP010001054">
    <property type="protein sequence ID" value="KAK2141708.1"/>
    <property type="molecule type" value="Genomic_DNA"/>
</dbReference>
<name>A0AAD9IW81_9ANNE</name>
<accession>A0AAD9IW81</accession>
<evidence type="ECO:0000259" key="1">
    <source>
        <dbReference type="SMART" id="SM00186"/>
    </source>
</evidence>